<dbReference type="GO" id="GO:0004767">
    <property type="term" value="F:sphingomyelin phosphodiesterase activity"/>
    <property type="evidence" value="ECO:0007669"/>
    <property type="project" value="InterPro"/>
</dbReference>
<dbReference type="GO" id="GO:0046856">
    <property type="term" value="P:phosphatidylinositol dephosphorylation"/>
    <property type="evidence" value="ECO:0007669"/>
    <property type="project" value="InterPro"/>
</dbReference>
<evidence type="ECO:0000259" key="2">
    <source>
        <dbReference type="PROSITE" id="PS51752"/>
    </source>
</evidence>
<dbReference type="SUPFAM" id="SSF51101">
    <property type="entry name" value="Mannose-binding lectins"/>
    <property type="match status" value="1"/>
</dbReference>
<keyword evidence="4" id="KW-1185">Reference proteome</keyword>
<protein>
    <submittedName>
        <fullName evidence="3">Jacalin-like lectin domain-containing protein</fullName>
    </submittedName>
</protein>
<sequence>MRRPLGLLLAVVLAASAATALTTPASADVTGQSTGRFSVLTYNVAGLPEPLSGSNPAENTPLIGARIRDYAVVNVQEDFNYHAALYAADNHPHRTPTSGGVPFGDGLNTLSAYPYTDFTRVKWDRCNGTDCLTPKGFSFARLRLAEGVYVDLYNVHANAGSSDADLAARRANITQLSQYVTRNSAGNAVIIMGDTNTRYTRAGDNIRDLVHSNGLTDAWVELVRGGVEPAAGAPALVCDPQNVTSSCEVVDKVFYRDNAFVDLTATTYRNDHAAFLDADGEPLSDHYPHAVGFTWRLADHLRLSDPFGGPHGTPFTDVDTVHPGTTVRSLTLSGGARLDRVGITLADGTTRTHGGPGGTPTTLTLEPGERLTAATLTRGQRDGRTRIFSVRITTTLGRTIAAGTPTGDAVTVTAPAGWHIAGFTGRSGTEVDQLGVIYTPG</sequence>
<name>A0A543JBJ5_9PSEU</name>
<keyword evidence="3" id="KW-0430">Lectin</keyword>
<gene>
    <name evidence="3" type="ORF">FHX81_2538</name>
</gene>
<dbReference type="GO" id="GO:0030246">
    <property type="term" value="F:carbohydrate binding"/>
    <property type="evidence" value="ECO:0007669"/>
    <property type="project" value="UniProtKB-KW"/>
</dbReference>
<dbReference type="AlphaFoldDB" id="A0A543JBJ5"/>
<dbReference type="Gene3D" id="2.100.10.30">
    <property type="entry name" value="Jacalin-like lectin domain"/>
    <property type="match status" value="1"/>
</dbReference>
<feature type="signal peptide" evidence="1">
    <location>
        <begin position="1"/>
        <end position="27"/>
    </location>
</feature>
<dbReference type="InterPro" id="IPR038772">
    <property type="entry name" value="Sph/SMPD2-like"/>
</dbReference>
<dbReference type="SUPFAM" id="SSF56219">
    <property type="entry name" value="DNase I-like"/>
    <property type="match status" value="1"/>
</dbReference>
<dbReference type="InterPro" id="IPR036404">
    <property type="entry name" value="Jacalin-like_lectin_dom_sf"/>
</dbReference>
<dbReference type="InterPro" id="IPR001229">
    <property type="entry name" value="Jacalin-like_lectin_dom"/>
</dbReference>
<dbReference type="InterPro" id="IPR036691">
    <property type="entry name" value="Endo/exonu/phosph_ase_sf"/>
</dbReference>
<dbReference type="InterPro" id="IPR000300">
    <property type="entry name" value="IPPc"/>
</dbReference>
<feature type="chain" id="PRO_5021882238" evidence="1">
    <location>
        <begin position="28"/>
        <end position="441"/>
    </location>
</feature>
<comment type="caution">
    <text evidence="3">The sequence shown here is derived from an EMBL/GenBank/DDBJ whole genome shotgun (WGS) entry which is preliminary data.</text>
</comment>
<dbReference type="OrthoDB" id="7316663at2"/>
<organism evidence="3 4">
    <name type="scientific">Saccharothrix saharensis</name>
    <dbReference type="NCBI Taxonomy" id="571190"/>
    <lineage>
        <taxon>Bacteria</taxon>
        <taxon>Bacillati</taxon>
        <taxon>Actinomycetota</taxon>
        <taxon>Actinomycetes</taxon>
        <taxon>Pseudonocardiales</taxon>
        <taxon>Pseudonocardiaceae</taxon>
        <taxon>Saccharothrix</taxon>
    </lineage>
</organism>
<dbReference type="Proteomes" id="UP000316628">
    <property type="component" value="Unassembled WGS sequence"/>
</dbReference>
<reference evidence="3 4" key="1">
    <citation type="submission" date="2019-06" db="EMBL/GenBank/DDBJ databases">
        <title>Sequencing the genomes of 1000 actinobacteria strains.</title>
        <authorList>
            <person name="Klenk H.-P."/>
        </authorList>
    </citation>
    <scope>NUCLEOTIDE SEQUENCE [LARGE SCALE GENOMIC DNA]</scope>
    <source>
        <strain evidence="3 4">DSM 45456</strain>
    </source>
</reference>
<keyword evidence="1" id="KW-0732">Signal</keyword>
<dbReference type="PROSITE" id="PS51752">
    <property type="entry name" value="JACALIN_LECTIN"/>
    <property type="match status" value="1"/>
</dbReference>
<evidence type="ECO:0000256" key="1">
    <source>
        <dbReference type="SAM" id="SignalP"/>
    </source>
</evidence>
<evidence type="ECO:0000313" key="4">
    <source>
        <dbReference type="Proteomes" id="UP000316628"/>
    </source>
</evidence>
<dbReference type="SMART" id="SM00915">
    <property type="entry name" value="Jacalin"/>
    <property type="match status" value="1"/>
</dbReference>
<dbReference type="GO" id="GO:0005737">
    <property type="term" value="C:cytoplasm"/>
    <property type="evidence" value="ECO:0007669"/>
    <property type="project" value="TreeGrafter"/>
</dbReference>
<accession>A0A543JBJ5</accession>
<proteinExistence type="predicted"/>
<dbReference type="PANTHER" id="PTHR16320:SF1">
    <property type="entry name" value="SPHINGOMYELINASE DDB_G0288017"/>
    <property type="match status" value="1"/>
</dbReference>
<dbReference type="GO" id="GO:0016791">
    <property type="term" value="F:phosphatase activity"/>
    <property type="evidence" value="ECO:0007669"/>
    <property type="project" value="InterPro"/>
</dbReference>
<dbReference type="Gene3D" id="3.60.10.10">
    <property type="entry name" value="Endonuclease/exonuclease/phosphatase"/>
    <property type="match status" value="1"/>
</dbReference>
<dbReference type="Pfam" id="PF22669">
    <property type="entry name" value="Exo_endo_phos2"/>
    <property type="match status" value="1"/>
</dbReference>
<feature type="domain" description="Jacalin-type lectin" evidence="2">
    <location>
        <begin position="301"/>
        <end position="440"/>
    </location>
</feature>
<evidence type="ECO:0000313" key="3">
    <source>
        <dbReference type="EMBL" id="TQM80210.1"/>
    </source>
</evidence>
<dbReference type="Pfam" id="PF01419">
    <property type="entry name" value="Jacalin"/>
    <property type="match status" value="1"/>
</dbReference>
<dbReference type="PANTHER" id="PTHR16320">
    <property type="entry name" value="SPHINGOMYELINASE FAMILY MEMBER"/>
    <property type="match status" value="1"/>
</dbReference>
<dbReference type="EMBL" id="VFPP01000001">
    <property type="protein sequence ID" value="TQM80210.1"/>
    <property type="molecule type" value="Genomic_DNA"/>
</dbReference>
<dbReference type="RefSeq" id="WP_141978033.1">
    <property type="nucleotide sequence ID" value="NZ_VFPP01000001.1"/>
</dbReference>
<dbReference type="CDD" id="cd09615">
    <property type="entry name" value="Jacalin_EEP"/>
    <property type="match status" value="1"/>
</dbReference>